<dbReference type="AlphaFoldDB" id="A0AAV7FCK6"/>
<gene>
    <name evidence="2" type="ORF">H6P81_003237</name>
</gene>
<evidence type="ECO:0000256" key="1">
    <source>
        <dbReference type="SAM" id="MobiDB-lite"/>
    </source>
</evidence>
<evidence type="ECO:0000313" key="3">
    <source>
        <dbReference type="Proteomes" id="UP000825729"/>
    </source>
</evidence>
<evidence type="ECO:0000313" key="2">
    <source>
        <dbReference type="EMBL" id="KAG9458729.1"/>
    </source>
</evidence>
<protein>
    <submittedName>
        <fullName evidence="2">Uncharacterized protein</fullName>
    </submittedName>
</protein>
<keyword evidence="3" id="KW-1185">Reference proteome</keyword>
<dbReference type="EMBL" id="JAINDJ010000002">
    <property type="protein sequence ID" value="KAG9458729.1"/>
    <property type="molecule type" value="Genomic_DNA"/>
</dbReference>
<feature type="region of interest" description="Disordered" evidence="1">
    <location>
        <begin position="61"/>
        <end position="96"/>
    </location>
</feature>
<proteinExistence type="predicted"/>
<feature type="compositionally biased region" description="Polar residues" evidence="1">
    <location>
        <begin position="85"/>
        <end position="96"/>
    </location>
</feature>
<accession>A0AAV7FCK6</accession>
<comment type="caution">
    <text evidence="2">The sequence shown here is derived from an EMBL/GenBank/DDBJ whole genome shotgun (WGS) entry which is preliminary data.</text>
</comment>
<name>A0AAV7FCK6_ARIFI</name>
<sequence>MTKNPGNETFSKMIGISEEIYQIQEGHPNNQFLCKPIDQKRNMILKNSQTKRDTNIVHQNVPQVGRPSSSLTEAEFSPPTGRPTLLNNCNNFEIEK</sequence>
<dbReference type="Proteomes" id="UP000825729">
    <property type="component" value="Unassembled WGS sequence"/>
</dbReference>
<organism evidence="2 3">
    <name type="scientific">Aristolochia fimbriata</name>
    <name type="common">White veined hardy Dutchman's pipe vine</name>
    <dbReference type="NCBI Taxonomy" id="158543"/>
    <lineage>
        <taxon>Eukaryota</taxon>
        <taxon>Viridiplantae</taxon>
        <taxon>Streptophyta</taxon>
        <taxon>Embryophyta</taxon>
        <taxon>Tracheophyta</taxon>
        <taxon>Spermatophyta</taxon>
        <taxon>Magnoliopsida</taxon>
        <taxon>Magnoliidae</taxon>
        <taxon>Piperales</taxon>
        <taxon>Aristolochiaceae</taxon>
        <taxon>Aristolochia</taxon>
    </lineage>
</organism>
<feature type="compositionally biased region" description="Polar residues" evidence="1">
    <location>
        <begin position="61"/>
        <end position="72"/>
    </location>
</feature>
<reference evidence="2 3" key="1">
    <citation type="submission" date="2021-07" db="EMBL/GenBank/DDBJ databases">
        <title>The Aristolochia fimbriata genome: insights into angiosperm evolution, floral development and chemical biosynthesis.</title>
        <authorList>
            <person name="Jiao Y."/>
        </authorList>
    </citation>
    <scope>NUCLEOTIDE SEQUENCE [LARGE SCALE GENOMIC DNA]</scope>
    <source>
        <strain evidence="2">IBCAS-2021</strain>
        <tissue evidence="2">Leaf</tissue>
    </source>
</reference>